<sequence length="59" mass="6421">MEVTFWGQKIKDRDQTDRQPGKRQTAEQAKGPTIKGKDIGQEMLEGAGDADGDGEKATT</sequence>
<dbReference type="EMBL" id="BK002859">
    <property type="protein sequence ID" value="DAA04364.1"/>
    <property type="molecule type" value="Genomic_DNA"/>
</dbReference>
<gene>
    <name evidence="2" type="ORF">HDC15816</name>
</gene>
<feature type="compositionally biased region" description="Basic and acidic residues" evidence="1">
    <location>
        <begin position="9"/>
        <end position="20"/>
    </location>
</feature>
<evidence type="ECO:0000313" key="2">
    <source>
        <dbReference type="EMBL" id="DAA04364.1"/>
    </source>
</evidence>
<organism evidence="2">
    <name type="scientific">Drosophila melanogaster</name>
    <name type="common">Fruit fly</name>
    <dbReference type="NCBI Taxonomy" id="7227"/>
    <lineage>
        <taxon>Eukaryota</taxon>
        <taxon>Metazoa</taxon>
        <taxon>Ecdysozoa</taxon>
        <taxon>Arthropoda</taxon>
        <taxon>Hexapoda</taxon>
        <taxon>Insecta</taxon>
        <taxon>Pterygota</taxon>
        <taxon>Neoptera</taxon>
        <taxon>Endopterygota</taxon>
        <taxon>Diptera</taxon>
        <taxon>Brachycera</taxon>
        <taxon>Muscomorpha</taxon>
        <taxon>Ephydroidea</taxon>
        <taxon>Drosophilidae</taxon>
        <taxon>Drosophila</taxon>
        <taxon>Sophophora</taxon>
    </lineage>
</organism>
<protein>
    <submittedName>
        <fullName evidence="2">HDC15816</fullName>
    </submittedName>
</protein>
<accession>Q6IJ57</accession>
<dbReference type="AlphaFoldDB" id="Q6IJ57"/>
<proteinExistence type="predicted"/>
<evidence type="ECO:0000256" key="1">
    <source>
        <dbReference type="SAM" id="MobiDB-lite"/>
    </source>
</evidence>
<name>Q6IJ57_DROME</name>
<feature type="region of interest" description="Disordered" evidence="1">
    <location>
        <begin position="1"/>
        <end position="59"/>
    </location>
</feature>
<reference evidence="2" key="1">
    <citation type="journal article" date="2003" name="Genome Biol.">
        <title>An integrated gene annotation and transcriptional profiling approach towards the full gene content of the Drosophila genome.</title>
        <authorList>
            <person name="Hild M."/>
            <person name="Beckmann B."/>
            <person name="Haas S.A."/>
            <person name="Koch B."/>
            <person name="Solovyev V."/>
            <person name="Busold C."/>
            <person name="Fellenberg K."/>
            <person name="Boutros M."/>
            <person name="Vingron M."/>
            <person name="Sauer F."/>
            <person name="Hoheisel J.D."/>
            <person name="Paro R."/>
        </authorList>
    </citation>
    <scope>NUCLEOTIDE SEQUENCE</scope>
</reference>